<organism evidence="4 5">
    <name type="scientific">Holzapfeliella saturejae</name>
    <dbReference type="NCBI Taxonomy" id="3082953"/>
    <lineage>
        <taxon>Bacteria</taxon>
        <taxon>Bacillati</taxon>
        <taxon>Bacillota</taxon>
        <taxon>Bacilli</taxon>
        <taxon>Lactobacillales</taxon>
        <taxon>Lactobacillaceae</taxon>
        <taxon>Holzapfeliella</taxon>
    </lineage>
</organism>
<dbReference type="RefSeq" id="WP_339968051.1">
    <property type="nucleotide sequence ID" value="NZ_JAWMWG010000001.1"/>
</dbReference>
<keyword evidence="2" id="KW-0175">Coiled coil</keyword>
<dbReference type="PANTHER" id="PTHR30204:SF98">
    <property type="entry name" value="HTH-TYPE TRANSCRIPTIONAL REGULATOR ADHR"/>
    <property type="match status" value="1"/>
</dbReference>
<evidence type="ECO:0000313" key="4">
    <source>
        <dbReference type="EMBL" id="MEJ6347675.1"/>
    </source>
</evidence>
<dbReference type="Proteomes" id="UP001377804">
    <property type="component" value="Unassembled WGS sequence"/>
</dbReference>
<evidence type="ECO:0000256" key="1">
    <source>
        <dbReference type="ARBA" id="ARBA00023125"/>
    </source>
</evidence>
<dbReference type="Gene3D" id="1.10.1660.10">
    <property type="match status" value="1"/>
</dbReference>
<accession>A0ABU8SE54</accession>
<comment type="caution">
    <text evidence="4">The sequence shown here is derived from an EMBL/GenBank/DDBJ whole genome shotgun (WGS) entry which is preliminary data.</text>
</comment>
<reference evidence="4 5" key="1">
    <citation type="submission" date="2023-10" db="EMBL/GenBank/DDBJ databases">
        <title>Holzapfeliella saturejae sp. nov. isolated from Satureja montana flowers.</title>
        <authorList>
            <person name="Alcantara C."/>
            <person name="Zuniga M."/>
            <person name="Landete J.M."/>
            <person name="Monedero V."/>
        </authorList>
    </citation>
    <scope>NUCLEOTIDE SEQUENCE [LARGE SCALE GENOMIC DNA]</scope>
    <source>
        <strain evidence="4 5">He02</strain>
    </source>
</reference>
<gene>
    <name evidence="4" type="ORF">R4Y45_00160</name>
</gene>
<dbReference type="SUPFAM" id="SSF46955">
    <property type="entry name" value="Putative DNA-binding domain"/>
    <property type="match status" value="1"/>
</dbReference>
<proteinExistence type="predicted"/>
<dbReference type="PROSITE" id="PS50937">
    <property type="entry name" value="HTH_MERR_2"/>
    <property type="match status" value="1"/>
</dbReference>
<dbReference type="InterPro" id="IPR047057">
    <property type="entry name" value="MerR_fam"/>
</dbReference>
<dbReference type="Pfam" id="PF13411">
    <property type="entry name" value="MerR_1"/>
    <property type="match status" value="1"/>
</dbReference>
<evidence type="ECO:0000259" key="3">
    <source>
        <dbReference type="PROSITE" id="PS50937"/>
    </source>
</evidence>
<dbReference type="SMART" id="SM00422">
    <property type="entry name" value="HTH_MERR"/>
    <property type="match status" value="1"/>
</dbReference>
<dbReference type="InterPro" id="IPR009061">
    <property type="entry name" value="DNA-bd_dom_put_sf"/>
</dbReference>
<name>A0ABU8SE54_9LACO</name>
<evidence type="ECO:0000256" key="2">
    <source>
        <dbReference type="SAM" id="Coils"/>
    </source>
</evidence>
<protein>
    <submittedName>
        <fullName evidence="4">MerR family transcriptional regulator</fullName>
    </submittedName>
</protein>
<sequence length="136" mass="16134">MAISIKEASKMTQVSASTIRYYEKEMLIPAIKRNEAGVREIDENIIGRINFIKQMRAAGMTIESLKQYIYLFDAQEDNSKKQRELLRQQREIMLEKRDDLQDAIDHLTYKIENYDNHMRLAEERLIELEKDDHELG</sequence>
<dbReference type="InterPro" id="IPR000551">
    <property type="entry name" value="MerR-type_HTH_dom"/>
</dbReference>
<keyword evidence="5" id="KW-1185">Reference proteome</keyword>
<evidence type="ECO:0000313" key="5">
    <source>
        <dbReference type="Proteomes" id="UP001377804"/>
    </source>
</evidence>
<keyword evidence="1" id="KW-0238">DNA-binding</keyword>
<dbReference type="CDD" id="cd01109">
    <property type="entry name" value="HTH_YyaN"/>
    <property type="match status" value="1"/>
</dbReference>
<dbReference type="PANTHER" id="PTHR30204">
    <property type="entry name" value="REDOX-CYCLING DRUG-SENSING TRANSCRIPTIONAL ACTIVATOR SOXR"/>
    <property type="match status" value="1"/>
</dbReference>
<feature type="domain" description="HTH merR-type" evidence="3">
    <location>
        <begin position="2"/>
        <end position="71"/>
    </location>
</feature>
<dbReference type="EMBL" id="JAWMWG010000001">
    <property type="protein sequence ID" value="MEJ6347675.1"/>
    <property type="molecule type" value="Genomic_DNA"/>
</dbReference>
<feature type="coiled-coil region" evidence="2">
    <location>
        <begin position="71"/>
        <end position="131"/>
    </location>
</feature>